<name>A0ABX7M2Q1_9RHOO</name>
<organism evidence="4 5">
    <name type="scientific">Niveibacterium microcysteis</name>
    <dbReference type="NCBI Taxonomy" id="2811415"/>
    <lineage>
        <taxon>Bacteria</taxon>
        <taxon>Pseudomonadati</taxon>
        <taxon>Pseudomonadota</taxon>
        <taxon>Betaproteobacteria</taxon>
        <taxon>Rhodocyclales</taxon>
        <taxon>Rhodocyclaceae</taxon>
        <taxon>Niveibacterium</taxon>
    </lineage>
</organism>
<feature type="domain" description="Solute-binding protein family 3/N-terminal" evidence="3">
    <location>
        <begin position="35"/>
        <end position="263"/>
    </location>
</feature>
<dbReference type="InterPro" id="IPR001638">
    <property type="entry name" value="Solute-binding_3/MltF_N"/>
</dbReference>
<dbReference type="Gene3D" id="3.40.190.10">
    <property type="entry name" value="Periplasmic binding protein-like II"/>
    <property type="match status" value="2"/>
</dbReference>
<keyword evidence="5" id="KW-1185">Reference proteome</keyword>
<feature type="chain" id="PRO_5045894675" evidence="2">
    <location>
        <begin position="25"/>
        <end position="273"/>
    </location>
</feature>
<evidence type="ECO:0000313" key="4">
    <source>
        <dbReference type="EMBL" id="QSI76044.1"/>
    </source>
</evidence>
<accession>A0ABX7M2Q1</accession>
<dbReference type="EMBL" id="CP071060">
    <property type="protein sequence ID" value="QSI76044.1"/>
    <property type="molecule type" value="Genomic_DNA"/>
</dbReference>
<dbReference type="Proteomes" id="UP000663570">
    <property type="component" value="Chromosome"/>
</dbReference>
<gene>
    <name evidence="4" type="ORF">JY500_16420</name>
</gene>
<feature type="signal peptide" evidence="2">
    <location>
        <begin position="1"/>
        <end position="24"/>
    </location>
</feature>
<dbReference type="SMART" id="SM00062">
    <property type="entry name" value="PBPb"/>
    <property type="match status" value="1"/>
</dbReference>
<dbReference type="SUPFAM" id="SSF53850">
    <property type="entry name" value="Periplasmic binding protein-like II"/>
    <property type="match status" value="1"/>
</dbReference>
<keyword evidence="1 2" id="KW-0732">Signal</keyword>
<sequence length="273" mass="30167">MTRIHRILLLALAFLLPLARPALAGANPESRCARPLHLAYSMLPPLYYQDANGDGRGIEVDLAQELARRTGCVLQPTYESRIRLWAAFDASQVDISMSGVATTERERFAVFLPYLHFRNVLLMRNEAHATPPASANPMNDPETSLALTRGFHYGPSWEPWISQVQSRGLVNLVAEEGDAVRLVAIGRADATIVREIAWPYYAGQYSDRPLRKVDVGASAGAMSVVLSRKTLDPAVHKAFAKALSDMRADGSLRRILQKHLPADLTDRVIESGR</sequence>
<dbReference type="PANTHER" id="PTHR35936:SF19">
    <property type="entry name" value="AMINO-ACID-BINDING PROTEIN YXEM-RELATED"/>
    <property type="match status" value="1"/>
</dbReference>
<dbReference type="RefSeq" id="WP_206253839.1">
    <property type="nucleotide sequence ID" value="NZ_CP071060.1"/>
</dbReference>
<evidence type="ECO:0000256" key="1">
    <source>
        <dbReference type="ARBA" id="ARBA00022729"/>
    </source>
</evidence>
<evidence type="ECO:0000313" key="5">
    <source>
        <dbReference type="Proteomes" id="UP000663570"/>
    </source>
</evidence>
<dbReference type="PANTHER" id="PTHR35936">
    <property type="entry name" value="MEMBRANE-BOUND LYTIC MUREIN TRANSGLYCOSYLASE F"/>
    <property type="match status" value="1"/>
</dbReference>
<evidence type="ECO:0000259" key="3">
    <source>
        <dbReference type="SMART" id="SM00062"/>
    </source>
</evidence>
<proteinExistence type="predicted"/>
<dbReference type="Pfam" id="PF00497">
    <property type="entry name" value="SBP_bac_3"/>
    <property type="match status" value="1"/>
</dbReference>
<protein>
    <submittedName>
        <fullName evidence="4">Transporter substrate-binding domain-containing protein</fullName>
    </submittedName>
</protein>
<evidence type="ECO:0000256" key="2">
    <source>
        <dbReference type="SAM" id="SignalP"/>
    </source>
</evidence>
<reference evidence="4 5" key="1">
    <citation type="submission" date="2021-02" db="EMBL/GenBank/DDBJ databases">
        <title>Niveibacterium changnyeongensis HC41.</title>
        <authorList>
            <person name="Kang M."/>
        </authorList>
    </citation>
    <scope>NUCLEOTIDE SEQUENCE [LARGE SCALE GENOMIC DNA]</scope>
    <source>
        <strain evidence="4 5">HC41</strain>
    </source>
</reference>